<dbReference type="GO" id="GO:0071766">
    <property type="term" value="P:Actinobacterium-type cell wall biogenesis"/>
    <property type="evidence" value="ECO:0007669"/>
    <property type="project" value="InterPro"/>
</dbReference>
<keyword evidence="9 11" id="KW-0472">Membrane</keyword>
<protein>
    <submittedName>
        <fullName evidence="15">Arabinosyltransferase domain-containing protein</fullName>
    </submittedName>
</protein>
<evidence type="ECO:0000256" key="4">
    <source>
        <dbReference type="ARBA" id="ARBA00022475"/>
    </source>
</evidence>
<keyword evidence="6" id="KW-0808">Transferase</keyword>
<keyword evidence="8 11" id="KW-1133">Transmembrane helix</keyword>
<feature type="domain" description="Arabinofuranosyltransferase central" evidence="12">
    <location>
        <begin position="200"/>
        <end position="666"/>
    </location>
</feature>
<keyword evidence="7 11" id="KW-0812">Transmembrane</keyword>
<name>A0A9X3AJM2_9PSEU</name>
<dbReference type="AlphaFoldDB" id="A0A9X3AJM2"/>
<feature type="transmembrane region" description="Helical" evidence="11">
    <location>
        <begin position="652"/>
        <end position="670"/>
    </location>
</feature>
<dbReference type="Gene3D" id="2.60.120.940">
    <property type="entry name" value="EmbC, C-terminal domain, subdomain 2"/>
    <property type="match status" value="1"/>
</dbReference>
<evidence type="ECO:0000259" key="13">
    <source>
        <dbReference type="Pfam" id="PF14896"/>
    </source>
</evidence>
<feature type="transmembrane region" description="Helical" evidence="11">
    <location>
        <begin position="677"/>
        <end position="698"/>
    </location>
</feature>
<accession>A0A9X3AJM2</accession>
<feature type="transmembrane region" description="Helical" evidence="11">
    <location>
        <begin position="312"/>
        <end position="333"/>
    </location>
</feature>
<keyword evidence="4" id="KW-1003">Cell membrane</keyword>
<feature type="transmembrane region" description="Helical" evidence="11">
    <location>
        <begin position="514"/>
        <end position="532"/>
    </location>
</feature>
<dbReference type="InterPro" id="IPR027451">
    <property type="entry name" value="EmbABC_dom1"/>
</dbReference>
<dbReference type="RefSeq" id="WP_259630232.1">
    <property type="nucleotide sequence ID" value="NZ_JANYMP010000054.1"/>
</dbReference>
<comment type="similarity">
    <text evidence="3">Belongs to the emb family.</text>
</comment>
<dbReference type="GO" id="GO:0071555">
    <property type="term" value="P:cell wall organization"/>
    <property type="evidence" value="ECO:0007669"/>
    <property type="project" value="UniProtKB-KW"/>
</dbReference>
<feature type="transmembrane region" description="Helical" evidence="11">
    <location>
        <begin position="414"/>
        <end position="435"/>
    </location>
</feature>
<evidence type="ECO:0000256" key="8">
    <source>
        <dbReference type="ARBA" id="ARBA00022989"/>
    </source>
</evidence>
<evidence type="ECO:0000256" key="2">
    <source>
        <dbReference type="ARBA" id="ARBA00004651"/>
    </source>
</evidence>
<dbReference type="Pfam" id="PF04602">
    <property type="entry name" value="Arabinose_trans"/>
    <property type="match status" value="1"/>
</dbReference>
<dbReference type="Gene3D" id="2.60.120.610">
    <property type="entry name" value="arabinofuranosyltransferase like domain"/>
    <property type="match status" value="1"/>
</dbReference>
<dbReference type="Gene3D" id="3.40.190.160">
    <property type="match status" value="1"/>
</dbReference>
<comment type="caution">
    <text evidence="15">The sequence shown here is derived from an EMBL/GenBank/DDBJ whole genome shotgun (WGS) entry which is preliminary data.</text>
</comment>
<keyword evidence="16" id="KW-1185">Reference proteome</keyword>
<evidence type="ECO:0000256" key="9">
    <source>
        <dbReference type="ARBA" id="ARBA00023136"/>
    </source>
</evidence>
<dbReference type="Pfam" id="PF14896">
    <property type="entry name" value="Arabino_trans_C"/>
    <property type="match status" value="1"/>
</dbReference>
<feature type="transmembrane region" description="Helical" evidence="11">
    <location>
        <begin position="22"/>
        <end position="45"/>
    </location>
</feature>
<evidence type="ECO:0000259" key="12">
    <source>
        <dbReference type="Pfam" id="PF04602"/>
    </source>
</evidence>
<feature type="domain" description="Arabinosyltransferas concanavalin like" evidence="14">
    <location>
        <begin position="52"/>
        <end position="194"/>
    </location>
</feature>
<dbReference type="InterPro" id="IPR032731">
    <property type="entry name" value="Arabino_trans_C"/>
</dbReference>
<comment type="subcellular location">
    <subcellularLocation>
        <location evidence="2">Cell membrane</location>
        <topology evidence="2">Multi-pass membrane protein</topology>
    </subcellularLocation>
</comment>
<feature type="transmembrane region" description="Helical" evidence="11">
    <location>
        <begin position="603"/>
        <end position="623"/>
    </location>
</feature>
<proteinExistence type="inferred from homology"/>
<dbReference type="GO" id="GO:0052636">
    <property type="term" value="F:arabinosyltransferase activity"/>
    <property type="evidence" value="ECO:0007669"/>
    <property type="project" value="InterPro"/>
</dbReference>
<evidence type="ECO:0000313" key="15">
    <source>
        <dbReference type="EMBL" id="MCS7484787.1"/>
    </source>
</evidence>
<keyword evidence="5" id="KW-0328">Glycosyltransferase</keyword>
<evidence type="ECO:0000256" key="11">
    <source>
        <dbReference type="SAM" id="Phobius"/>
    </source>
</evidence>
<sequence>MTTTITPAPEIESTPPPRRGGLALRTIVLVAGLLTVVFAGLLPLAPVTVNDPTVQWPSEVSAPRSTSLALGAYKPLGLDVRFSCDAARAAGGSGVVVSTMDPGVPAADERGLTVRTRGDRLLIRATGTTLLDTPLSAGDCAYRVRGDEHGLAVLLDGVEVSHGGALPDVHSLATTITALDGATAEDLSVSLRVDDQFTTSPSTAKIVLMVLLALSALVAVVGLVRMDVRIPLPHTRFRPRLVDIVVPAVMVLWVFLAPMSDDDGYYSAMARNVDVTGYVGNYYQLLNQGFTPFAWFYYFLSKWQVLFGTAPVVLRIPALLFGLVTWFAVRWFVAQARVIPAEWSRRSPWVDRGARFVLASAFLVWWLPLDMGVRPEGVVTMCGALTLLAVAKAVESQRLAPLAAGIGVAGVGFFAHPTGFTVLAPLLAGLPFLVPLLRKDDANWKTVLARTLGVLSPGAVAVVFAFADGTLRDFVHAQEIFLRIAGQDSWYSEIARYTFLLNASDPMANYAKRAPVLLCLVALVWFVVLVTSARARRVPVPSRLSLAGWSTLFAFLLLWFTPSKWTHHFGSFSGIGSAFLALLLVGSVPLVRELTRDRRMSAPIVLGAVVSVSAMMALAFHGANKWPYSWLLGIPNPNDSPGVSVIRFDKPYWGVIAIAVVAFLVARKLPHWRKLSVVVAIPVVVVLFFLANITYLVGGFSYATVQTMGTWSPWAANVRDPLATDCGAAEAIDVLDVRGAQPLTELAGQPQVDESAFARGRGWFPSAPPPDGGASATTWGSMIDRPGQEFPEQTVGKLTTPWFVLDGGPDATAVLVAGLLGRGNTLAAEFGTTAGKVLATTPISDQQDSVLWRNLVLPPAPSGAETVRLVAADGSMDWGGWLAVTAPSVQRAVPLKDYLPRDAAVAVAWQFAFLFPCQRQPELRDGIIEPISYAVQWGDTATGGISDATWQPVRGGLFGDVLVSQSITALTARMHDFPGAFPTQVYQTEARYPAGQYTLTHQRKTLFGWEAMP</sequence>
<dbReference type="Pfam" id="PF17689">
    <property type="entry name" value="Arabino_trans_N"/>
    <property type="match status" value="1"/>
</dbReference>
<feature type="transmembrane region" description="Helical" evidence="11">
    <location>
        <begin position="568"/>
        <end position="591"/>
    </location>
</feature>
<feature type="transmembrane region" description="Helical" evidence="11">
    <location>
        <begin position="544"/>
        <end position="562"/>
    </location>
</feature>
<dbReference type="Proteomes" id="UP001141259">
    <property type="component" value="Unassembled WGS sequence"/>
</dbReference>
<evidence type="ECO:0000256" key="10">
    <source>
        <dbReference type="ARBA" id="ARBA00023316"/>
    </source>
</evidence>
<feature type="transmembrane region" description="Helical" evidence="11">
    <location>
        <begin position="240"/>
        <end position="260"/>
    </location>
</feature>
<evidence type="ECO:0000256" key="3">
    <source>
        <dbReference type="ARBA" id="ARBA00008195"/>
    </source>
</evidence>
<feature type="transmembrane region" description="Helical" evidence="11">
    <location>
        <begin position="353"/>
        <end position="369"/>
    </location>
</feature>
<evidence type="ECO:0000256" key="5">
    <source>
        <dbReference type="ARBA" id="ARBA00022676"/>
    </source>
</evidence>
<organism evidence="15 16">
    <name type="scientific">Umezawaea endophytica</name>
    <dbReference type="NCBI Taxonomy" id="1654476"/>
    <lineage>
        <taxon>Bacteria</taxon>
        <taxon>Bacillati</taxon>
        <taxon>Actinomycetota</taxon>
        <taxon>Actinomycetes</taxon>
        <taxon>Pseudonocardiales</taxon>
        <taxon>Pseudonocardiaceae</taxon>
        <taxon>Umezawaea</taxon>
    </lineage>
</organism>
<dbReference type="GO" id="GO:0005886">
    <property type="term" value="C:plasma membrane"/>
    <property type="evidence" value="ECO:0007669"/>
    <property type="project" value="UniProtKB-SubCell"/>
</dbReference>
<dbReference type="InterPro" id="IPR042486">
    <property type="entry name" value="Arabino_trans_C_2"/>
</dbReference>
<dbReference type="EMBL" id="JANYMP010000054">
    <property type="protein sequence ID" value="MCS7484787.1"/>
    <property type="molecule type" value="Genomic_DNA"/>
</dbReference>
<feature type="transmembrane region" description="Helical" evidence="11">
    <location>
        <begin position="206"/>
        <end position="228"/>
    </location>
</feature>
<feature type="domain" description="Arabinosyltransferase C-terminal" evidence="13">
    <location>
        <begin position="797"/>
        <end position="959"/>
    </location>
</feature>
<evidence type="ECO:0000256" key="6">
    <source>
        <dbReference type="ARBA" id="ARBA00022679"/>
    </source>
</evidence>
<evidence type="ECO:0000313" key="16">
    <source>
        <dbReference type="Proteomes" id="UP001141259"/>
    </source>
</evidence>
<feature type="transmembrane region" description="Helical" evidence="11">
    <location>
        <begin position="447"/>
        <end position="467"/>
    </location>
</feature>
<keyword evidence="10" id="KW-0961">Cell wall biogenesis/degradation</keyword>
<dbReference type="InterPro" id="IPR040920">
    <property type="entry name" value="Arabino_trans_N"/>
</dbReference>
<gene>
    <name evidence="15" type="ORF">NZH93_48845</name>
</gene>
<evidence type="ECO:0000256" key="1">
    <source>
        <dbReference type="ARBA" id="ARBA00003001"/>
    </source>
</evidence>
<reference evidence="15" key="1">
    <citation type="submission" date="2022-08" db="EMBL/GenBank/DDBJ databases">
        <authorList>
            <person name="Tistechok S."/>
            <person name="Samborskyy M."/>
            <person name="Roman I."/>
        </authorList>
    </citation>
    <scope>NUCLEOTIDE SEQUENCE</scope>
    <source>
        <strain evidence="15">DSM 103496</strain>
    </source>
</reference>
<dbReference type="InterPro" id="IPR007680">
    <property type="entry name" value="Arabino_trans_central"/>
</dbReference>
<evidence type="ECO:0000259" key="14">
    <source>
        <dbReference type="Pfam" id="PF17689"/>
    </source>
</evidence>
<evidence type="ECO:0000256" key="7">
    <source>
        <dbReference type="ARBA" id="ARBA00022692"/>
    </source>
</evidence>
<comment type="function">
    <text evidence="1">Arabinosyl transferase responsible for the polymerization of arabinose into the arabinan of arabinogalactan.</text>
</comment>